<keyword evidence="2" id="KW-0521">NADP</keyword>
<evidence type="ECO:0000313" key="6">
    <source>
        <dbReference type="Proteomes" id="UP001172681"/>
    </source>
</evidence>
<evidence type="ECO:0000256" key="1">
    <source>
        <dbReference type="ARBA" id="ARBA00006484"/>
    </source>
</evidence>
<proteinExistence type="inferred from homology"/>
<protein>
    <submittedName>
        <fullName evidence="5">Uncharacterized protein</fullName>
    </submittedName>
</protein>
<dbReference type="InterPro" id="IPR020904">
    <property type="entry name" value="Sc_DH/Rdtase_CS"/>
</dbReference>
<dbReference type="SUPFAM" id="SSF51735">
    <property type="entry name" value="NAD(P)-binding Rossmann-fold domains"/>
    <property type="match status" value="1"/>
</dbReference>
<dbReference type="GO" id="GO:0016616">
    <property type="term" value="F:oxidoreductase activity, acting on the CH-OH group of donors, NAD or NADP as acceptor"/>
    <property type="evidence" value="ECO:0007669"/>
    <property type="project" value="TreeGrafter"/>
</dbReference>
<reference evidence="5" key="1">
    <citation type="submission" date="2022-10" db="EMBL/GenBank/DDBJ databases">
        <title>Culturing micro-colonial fungi from biological soil crusts in the Mojave desert and describing Neophaeococcomyces mojavensis, and introducing the new genera and species Taxawa tesnikishii.</title>
        <authorList>
            <person name="Kurbessoian T."/>
            <person name="Stajich J.E."/>
        </authorList>
    </citation>
    <scope>NUCLEOTIDE SEQUENCE</scope>
    <source>
        <strain evidence="5">TK_35</strain>
    </source>
</reference>
<dbReference type="InterPro" id="IPR002347">
    <property type="entry name" value="SDR_fam"/>
</dbReference>
<sequence length="298" mass="32241">MASPQHQSARAIVTGGGSGISLAVAKALHAQGVSLLILDLVLHREAEEWFGAIRETGGPAAIFRKTDVTSWEELERAFDFFAQQFGGAPEIVVAGAGIYEASSTGFWDEKDIASRYKLFDVNLLHPIKLTRIAIRRLQGAKSRGTILHISSITAQKPSAVLPLYSVSKAALSQFVRCMAPLESMCGIRVVGVAPGVVDTPLFRDHPSALEHIDLEMDFVLPPDEVVQAMLALLNDKKYPSGTVLEVGDVGCWREVHLLNDPGPQGRSTLPRSKAQAALKLVEGALELDAQNPERFSKL</sequence>
<evidence type="ECO:0000256" key="2">
    <source>
        <dbReference type="ARBA" id="ARBA00022857"/>
    </source>
</evidence>
<evidence type="ECO:0000256" key="4">
    <source>
        <dbReference type="RuleBase" id="RU000363"/>
    </source>
</evidence>
<dbReference type="InterPro" id="IPR036291">
    <property type="entry name" value="NAD(P)-bd_dom_sf"/>
</dbReference>
<comment type="similarity">
    <text evidence="1 4">Belongs to the short-chain dehydrogenases/reductases (SDR) family.</text>
</comment>
<dbReference type="PROSITE" id="PS00061">
    <property type="entry name" value="ADH_SHORT"/>
    <property type="match status" value="1"/>
</dbReference>
<dbReference type="AlphaFoldDB" id="A0AA39CXX9"/>
<evidence type="ECO:0000256" key="3">
    <source>
        <dbReference type="ARBA" id="ARBA00023002"/>
    </source>
</evidence>
<dbReference type="PANTHER" id="PTHR44229">
    <property type="entry name" value="15-HYDROXYPROSTAGLANDIN DEHYDROGENASE [NAD(+)]"/>
    <property type="match status" value="1"/>
</dbReference>
<comment type="caution">
    <text evidence="5">The sequence shown here is derived from an EMBL/GenBank/DDBJ whole genome shotgun (WGS) entry which is preliminary data.</text>
</comment>
<dbReference type="PRINTS" id="PR00080">
    <property type="entry name" value="SDRFAMILY"/>
</dbReference>
<dbReference type="GO" id="GO:0005737">
    <property type="term" value="C:cytoplasm"/>
    <property type="evidence" value="ECO:0007669"/>
    <property type="project" value="TreeGrafter"/>
</dbReference>
<keyword evidence="6" id="KW-1185">Reference proteome</keyword>
<dbReference type="PANTHER" id="PTHR44229:SF4">
    <property type="entry name" value="15-HYDROXYPROSTAGLANDIN DEHYDROGENASE [NAD(+)]"/>
    <property type="match status" value="1"/>
</dbReference>
<evidence type="ECO:0000313" key="5">
    <source>
        <dbReference type="EMBL" id="KAJ9634826.1"/>
    </source>
</evidence>
<dbReference type="Pfam" id="PF00106">
    <property type="entry name" value="adh_short"/>
    <property type="match status" value="1"/>
</dbReference>
<dbReference type="Proteomes" id="UP001172681">
    <property type="component" value="Unassembled WGS sequence"/>
</dbReference>
<dbReference type="PRINTS" id="PR00081">
    <property type="entry name" value="GDHRDH"/>
</dbReference>
<organism evidence="5 6">
    <name type="scientific">Knufia peltigerae</name>
    <dbReference type="NCBI Taxonomy" id="1002370"/>
    <lineage>
        <taxon>Eukaryota</taxon>
        <taxon>Fungi</taxon>
        <taxon>Dikarya</taxon>
        <taxon>Ascomycota</taxon>
        <taxon>Pezizomycotina</taxon>
        <taxon>Eurotiomycetes</taxon>
        <taxon>Chaetothyriomycetidae</taxon>
        <taxon>Chaetothyriales</taxon>
        <taxon>Trichomeriaceae</taxon>
        <taxon>Knufia</taxon>
    </lineage>
</organism>
<gene>
    <name evidence="5" type="ORF">H2204_006059</name>
</gene>
<keyword evidence="3" id="KW-0560">Oxidoreductase</keyword>
<name>A0AA39CXX9_9EURO</name>
<accession>A0AA39CXX9</accession>
<dbReference type="EMBL" id="JAPDRN010000036">
    <property type="protein sequence ID" value="KAJ9634826.1"/>
    <property type="molecule type" value="Genomic_DNA"/>
</dbReference>
<dbReference type="Gene3D" id="3.40.50.720">
    <property type="entry name" value="NAD(P)-binding Rossmann-like Domain"/>
    <property type="match status" value="1"/>
</dbReference>